<reference evidence="1 2" key="1">
    <citation type="submission" date="2009-10" db="EMBL/GenBank/DDBJ databases">
        <title>Complete sequence of chromosome of Ammonifex degensii KC4.</title>
        <authorList>
            <consortium name="US DOE Joint Genome Institute"/>
            <person name="Kerfeld C."/>
            <person name="Goodner B."/>
            <person name="Huber H."/>
            <person name="Stetter K."/>
            <person name="Lucas S."/>
            <person name="Copeland A."/>
            <person name="Lapidus A."/>
            <person name="Glavina del Rio T."/>
            <person name="Dalin E."/>
            <person name="Tice H."/>
            <person name="Bruce D."/>
            <person name="Goodwin L."/>
            <person name="Pitluck S."/>
            <person name="Saunders E."/>
            <person name="Brettin T."/>
            <person name="Detter J.C."/>
            <person name="Han C."/>
            <person name="Larimer F."/>
            <person name="Land M."/>
            <person name="Hauser L."/>
            <person name="Kyrpides N."/>
            <person name="Ovchinnikova G."/>
            <person name="Richardson P."/>
        </authorList>
    </citation>
    <scope>NUCLEOTIDE SEQUENCE [LARGE SCALE GENOMIC DNA]</scope>
    <source>
        <strain evidence="2">DSM 10501 / KC4</strain>
    </source>
</reference>
<dbReference type="HOGENOM" id="CLU_145470_0_0_9"/>
<dbReference type="InterPro" id="IPR009666">
    <property type="entry name" value="Uncharacterised_Ycf35"/>
</dbReference>
<dbReference type="OrthoDB" id="163953at2"/>
<dbReference type="Pfam" id="PF06868">
    <property type="entry name" value="DUF1257"/>
    <property type="match status" value="1"/>
</dbReference>
<keyword evidence="2" id="KW-1185">Reference proteome</keyword>
<sequence length="123" mass="13707">MSHFATVRTQIRDLGLLDEAAMELGLVVSSRREVRGWAGQLHQADRVYEVPGHRYDVGVVRQDDGTYALVADWWGVEQKAPGLQGRLLQEYAVKAVLRQAKLLGQRAVVRRESGGVVQIKISV</sequence>
<dbReference type="PANTHER" id="PTHR39638:SF2">
    <property type="entry name" value="YCF35"/>
    <property type="match status" value="1"/>
</dbReference>
<evidence type="ECO:0008006" key="3">
    <source>
        <dbReference type="Google" id="ProtNLM"/>
    </source>
</evidence>
<proteinExistence type="predicted"/>
<evidence type="ECO:0000313" key="2">
    <source>
        <dbReference type="Proteomes" id="UP000002620"/>
    </source>
</evidence>
<gene>
    <name evidence="1" type="ordered locus">Adeg_0677</name>
</gene>
<dbReference type="AlphaFoldDB" id="C9RC47"/>
<evidence type="ECO:0000313" key="1">
    <source>
        <dbReference type="EMBL" id="ACX51824.1"/>
    </source>
</evidence>
<organism evidence="1 2">
    <name type="scientific">Ammonifex degensii (strain DSM 10501 / KC4)</name>
    <dbReference type="NCBI Taxonomy" id="429009"/>
    <lineage>
        <taxon>Bacteria</taxon>
        <taxon>Bacillati</taxon>
        <taxon>Bacillota</taxon>
        <taxon>Clostridia</taxon>
        <taxon>Thermoanaerobacterales</taxon>
        <taxon>Thermoanaerobacteraceae</taxon>
        <taxon>Ammonifex</taxon>
    </lineage>
</organism>
<protein>
    <recommendedName>
        <fullName evidence="3">DUF1257 domain-containing protein</fullName>
    </recommendedName>
</protein>
<dbReference type="STRING" id="429009.Adeg_0677"/>
<dbReference type="KEGG" id="adg:Adeg_0677"/>
<dbReference type="PANTHER" id="PTHR39638">
    <property type="entry name" value="YCF35"/>
    <property type="match status" value="1"/>
</dbReference>
<dbReference type="eggNOG" id="ENOG5031CR4">
    <property type="taxonomic scope" value="Bacteria"/>
</dbReference>
<accession>C9RC47</accession>
<name>C9RC47_AMMDK</name>
<dbReference type="EMBL" id="CP001785">
    <property type="protein sequence ID" value="ACX51824.1"/>
    <property type="molecule type" value="Genomic_DNA"/>
</dbReference>
<dbReference type="Proteomes" id="UP000002620">
    <property type="component" value="Chromosome"/>
</dbReference>
<dbReference type="RefSeq" id="WP_015738702.1">
    <property type="nucleotide sequence ID" value="NC_013385.1"/>
</dbReference>